<proteinExistence type="predicted"/>
<protein>
    <recommendedName>
        <fullName evidence="3">Transposase IS111A/IS1328/IS1533 N-terminal domain-containing protein</fullName>
    </recommendedName>
</protein>
<name>A0ABW9CER1_9BURK</name>
<comment type="caution">
    <text evidence="1">The sequence shown here is derived from an EMBL/GenBank/DDBJ whole genome shotgun (WGS) entry which is preliminary data.</text>
</comment>
<evidence type="ECO:0008006" key="3">
    <source>
        <dbReference type="Google" id="ProtNLM"/>
    </source>
</evidence>
<organism evidence="1 2">
    <name type="scientific">Paraburkholderia strydomiana</name>
    <dbReference type="NCBI Taxonomy" id="1245417"/>
    <lineage>
        <taxon>Bacteria</taxon>
        <taxon>Pseudomonadati</taxon>
        <taxon>Pseudomonadota</taxon>
        <taxon>Betaproteobacteria</taxon>
        <taxon>Burkholderiales</taxon>
        <taxon>Burkholderiaceae</taxon>
        <taxon>Paraburkholderia</taxon>
    </lineage>
</organism>
<dbReference type="Proteomes" id="UP001629288">
    <property type="component" value="Unassembled WGS sequence"/>
</dbReference>
<dbReference type="EMBL" id="JAQQDH010000023">
    <property type="protein sequence ID" value="MFM0448515.1"/>
    <property type="molecule type" value="Genomic_DNA"/>
</dbReference>
<reference evidence="1 2" key="1">
    <citation type="journal article" date="2024" name="Chem. Sci.">
        <title>Discovery of megapolipeptins by genome mining of a Burkholderiales bacteria collection.</title>
        <authorList>
            <person name="Paulo B.S."/>
            <person name="Recchia M.J.J."/>
            <person name="Lee S."/>
            <person name="Fergusson C.H."/>
            <person name="Romanowski S.B."/>
            <person name="Hernandez A."/>
            <person name="Krull N."/>
            <person name="Liu D.Y."/>
            <person name="Cavanagh H."/>
            <person name="Bos A."/>
            <person name="Gray C.A."/>
            <person name="Murphy B.T."/>
            <person name="Linington R.G."/>
            <person name="Eustaquio A.S."/>
        </authorList>
    </citation>
    <scope>NUCLEOTIDE SEQUENCE [LARGE SCALE GENOMIC DNA]</scope>
    <source>
        <strain evidence="1 2">RL17-379-BIB-C</strain>
    </source>
</reference>
<dbReference type="RefSeq" id="WP_408131760.1">
    <property type="nucleotide sequence ID" value="NZ_JAQQDD010000056.1"/>
</dbReference>
<accession>A0ABW9CER1</accession>
<evidence type="ECO:0000313" key="2">
    <source>
        <dbReference type="Proteomes" id="UP001629288"/>
    </source>
</evidence>
<keyword evidence="2" id="KW-1185">Reference proteome</keyword>
<sequence length="118" mass="12924">MEPTTIAIDLAKRVFQIHYVDPATGAIHSEVLNAPSSCRTSPTGRRAVSSWKQFPHKLDPEATFNVQLAVVRSQALSRHPENPLGWLSLGCSRPPYTVATRSPMSTLRKAPALNHVIA</sequence>
<evidence type="ECO:0000313" key="1">
    <source>
        <dbReference type="EMBL" id="MFM0448515.1"/>
    </source>
</evidence>
<gene>
    <name evidence="1" type="ORF">PQR00_33560</name>
</gene>